<dbReference type="EMBL" id="UINC01154767">
    <property type="protein sequence ID" value="SVD50232.1"/>
    <property type="molecule type" value="Genomic_DNA"/>
</dbReference>
<evidence type="ECO:0000313" key="1">
    <source>
        <dbReference type="EMBL" id="SVD50232.1"/>
    </source>
</evidence>
<accession>A0A382VUQ0</accession>
<reference evidence="1" key="1">
    <citation type="submission" date="2018-05" db="EMBL/GenBank/DDBJ databases">
        <authorList>
            <person name="Lanie J.A."/>
            <person name="Ng W.-L."/>
            <person name="Kazmierczak K.M."/>
            <person name="Andrzejewski T.M."/>
            <person name="Davidsen T.M."/>
            <person name="Wayne K.J."/>
            <person name="Tettelin H."/>
            <person name="Glass J.I."/>
            <person name="Rusch D."/>
            <person name="Podicherti R."/>
            <person name="Tsui H.-C.T."/>
            <person name="Winkler M.E."/>
        </authorList>
    </citation>
    <scope>NUCLEOTIDE SEQUENCE</scope>
</reference>
<sequence length="22" mass="2783">MTYAHRKDIYDADTHMMERPDW</sequence>
<gene>
    <name evidence="1" type="ORF">METZ01_LOCUS403086</name>
</gene>
<name>A0A382VUQ0_9ZZZZ</name>
<organism evidence="1">
    <name type="scientific">marine metagenome</name>
    <dbReference type="NCBI Taxonomy" id="408172"/>
    <lineage>
        <taxon>unclassified sequences</taxon>
        <taxon>metagenomes</taxon>
        <taxon>ecological metagenomes</taxon>
    </lineage>
</organism>
<protein>
    <submittedName>
        <fullName evidence="1">Uncharacterized protein</fullName>
    </submittedName>
</protein>
<proteinExistence type="predicted"/>
<dbReference type="AlphaFoldDB" id="A0A382VUQ0"/>
<feature type="non-terminal residue" evidence="1">
    <location>
        <position position="22"/>
    </location>
</feature>